<evidence type="ECO:0000313" key="1">
    <source>
        <dbReference type="EMBL" id="MFD1911328.1"/>
    </source>
</evidence>
<protein>
    <submittedName>
        <fullName evidence="1">Uncharacterized protein</fullName>
    </submittedName>
</protein>
<reference evidence="2" key="1">
    <citation type="journal article" date="2019" name="Int. J. Syst. Evol. Microbiol.">
        <title>The Global Catalogue of Microorganisms (GCM) 10K type strain sequencing project: providing services to taxonomists for standard genome sequencing and annotation.</title>
        <authorList>
            <consortium name="The Broad Institute Genomics Platform"/>
            <consortium name="The Broad Institute Genome Sequencing Center for Infectious Disease"/>
            <person name="Wu L."/>
            <person name="Ma J."/>
        </authorList>
    </citation>
    <scope>NUCLEOTIDE SEQUENCE [LARGE SCALE GENOMIC DNA]</scope>
    <source>
        <strain evidence="2">CGMCC 4.7242</strain>
    </source>
</reference>
<organism evidence="1 2">
    <name type="scientific">Halodurantibacterium flavum</name>
    <dbReference type="NCBI Taxonomy" id="1382802"/>
    <lineage>
        <taxon>Bacteria</taxon>
        <taxon>Pseudomonadati</taxon>
        <taxon>Pseudomonadota</taxon>
        <taxon>Alphaproteobacteria</taxon>
        <taxon>Rhodobacterales</taxon>
        <taxon>Paracoccaceae</taxon>
        <taxon>Halodurantibacterium</taxon>
    </lineage>
</organism>
<keyword evidence="2" id="KW-1185">Reference proteome</keyword>
<name>A0ABW4S2K7_9RHOB</name>
<gene>
    <name evidence="1" type="ORF">ACFSGJ_03755</name>
</gene>
<sequence>MFSHAFDFAFEVTSRRKDAADVTAEMLRAALIRRASTLSREELLEACDCFDTVEVSDD</sequence>
<accession>A0ABW4S2K7</accession>
<dbReference type="Proteomes" id="UP001597353">
    <property type="component" value="Unassembled WGS sequence"/>
</dbReference>
<dbReference type="RefSeq" id="WP_390259636.1">
    <property type="nucleotide sequence ID" value="NZ_JBHUGH010000003.1"/>
</dbReference>
<proteinExistence type="predicted"/>
<dbReference type="EMBL" id="JBHUGH010000003">
    <property type="protein sequence ID" value="MFD1911328.1"/>
    <property type="molecule type" value="Genomic_DNA"/>
</dbReference>
<comment type="caution">
    <text evidence="1">The sequence shown here is derived from an EMBL/GenBank/DDBJ whole genome shotgun (WGS) entry which is preliminary data.</text>
</comment>
<evidence type="ECO:0000313" key="2">
    <source>
        <dbReference type="Proteomes" id="UP001597353"/>
    </source>
</evidence>